<protein>
    <recommendedName>
        <fullName evidence="4">DUF3887 domain-containing protein</fullName>
    </recommendedName>
</protein>
<evidence type="ECO:0000256" key="1">
    <source>
        <dbReference type="SAM" id="SignalP"/>
    </source>
</evidence>
<dbReference type="Proteomes" id="UP000037977">
    <property type="component" value="Unassembled WGS sequence"/>
</dbReference>
<evidence type="ECO:0000313" key="3">
    <source>
        <dbReference type="Proteomes" id="UP000037977"/>
    </source>
</evidence>
<sequence>MKRIISIICMLAILSLTTLTADAASHRTIPEEEFLSNFLSTLMKESTTQVYSQISDERANLASDIDINKLNAVEKEKIEYVLSGQQFRDSYNKEPIQSFEILTGDSVVKDEYTTVLAKLHFVNDGISIVPFNVVKDVDGFKIVFTLDDIEKSGYKVIRESATKEVVALETPDVSQKSTIVQPMYSGFNLKDDYSFSYLYGTIYGIDTFSMTKWVGNIDGSQYNDAYPTWQSNASVIYSIVKQHWYGDDVWGVNN</sequence>
<comment type="caution">
    <text evidence="2">The sequence shown here is derived from an EMBL/GenBank/DDBJ whole genome shotgun (WGS) entry which is preliminary data.</text>
</comment>
<evidence type="ECO:0008006" key="4">
    <source>
        <dbReference type="Google" id="ProtNLM"/>
    </source>
</evidence>
<accession>A0A0M9DKI3</accession>
<reference evidence="2 3" key="1">
    <citation type="submission" date="2015-07" db="EMBL/GenBank/DDBJ databases">
        <title>Genome sequencing project for genomic taxonomy and phylogenomics of Bacillus-like bacteria.</title>
        <authorList>
            <person name="Liu B."/>
            <person name="Wang J."/>
            <person name="Zhu Y."/>
            <person name="Liu G."/>
            <person name="Chen Q."/>
            <person name="Chen Z."/>
            <person name="Che J."/>
            <person name="Ge C."/>
            <person name="Shi H."/>
            <person name="Pan Z."/>
            <person name="Liu X."/>
        </authorList>
    </citation>
    <scope>NUCLEOTIDE SEQUENCE [LARGE SCALE GENOMIC DNA]</scope>
    <source>
        <strain evidence="2 3">DSM 54</strain>
    </source>
</reference>
<proteinExistence type="predicted"/>
<dbReference type="PATRIC" id="fig|33935.3.peg.4236"/>
<dbReference type="RefSeq" id="WP_053995168.1">
    <property type="nucleotide sequence ID" value="NZ_CP065643.1"/>
</dbReference>
<dbReference type="STRING" id="33935.ADM90_11600"/>
<keyword evidence="1" id="KW-0732">Signal</keyword>
<organism evidence="2 3">
    <name type="scientific">Lysinibacillus macroides</name>
    <dbReference type="NCBI Taxonomy" id="33935"/>
    <lineage>
        <taxon>Bacteria</taxon>
        <taxon>Bacillati</taxon>
        <taxon>Bacillota</taxon>
        <taxon>Bacilli</taxon>
        <taxon>Bacillales</taxon>
        <taxon>Bacillaceae</taxon>
        <taxon>Lysinibacillus</taxon>
    </lineage>
</organism>
<dbReference type="OrthoDB" id="1796718at2"/>
<dbReference type="AlphaFoldDB" id="A0A0M9DKI3"/>
<gene>
    <name evidence="2" type="ORF">ADM90_11600</name>
</gene>
<name>A0A0M9DKI3_9BACI</name>
<keyword evidence="3" id="KW-1185">Reference proteome</keyword>
<evidence type="ECO:0000313" key="2">
    <source>
        <dbReference type="EMBL" id="KOY82270.1"/>
    </source>
</evidence>
<feature type="signal peptide" evidence="1">
    <location>
        <begin position="1"/>
        <end position="23"/>
    </location>
</feature>
<dbReference type="EMBL" id="LGCI01000006">
    <property type="protein sequence ID" value="KOY82270.1"/>
    <property type="molecule type" value="Genomic_DNA"/>
</dbReference>
<feature type="chain" id="PRO_5005834044" description="DUF3887 domain-containing protein" evidence="1">
    <location>
        <begin position="24"/>
        <end position="254"/>
    </location>
</feature>